<sequence length="279" mass="30832">MAQHKNVTLNDGVVIPQIGFGVWQVPDSEVEDAVSLALESGYRSIDTAQGYQNEAGVGRAIGKAELGREEIFVTSKLRNREQGFDSALRAFEGTMEKLGLETLDLFLIHWPVPSLGKYVESWKALVRLKEEGRVRSIGVSNFLPEHLERIIGETGVTPSVNQIEVHPYYQQRAVRDLHKDLAIAIESYSPLGSGAVIGDETVDAIARKHDKTPAQVIIRWHLQEGLIVIPKSVTPSRIRENIGVFDFSLEDDDMSAIRTLDDPAEGKTGSDPAKMAVMF</sequence>
<comment type="catalytic activity">
    <reaction evidence="4">
        <text>hydroxyacetone + NADP(+) = methylglyoxal + NADPH + H(+)</text>
        <dbReference type="Rhea" id="RHEA:27986"/>
        <dbReference type="ChEBI" id="CHEBI:15378"/>
        <dbReference type="ChEBI" id="CHEBI:17158"/>
        <dbReference type="ChEBI" id="CHEBI:27957"/>
        <dbReference type="ChEBI" id="CHEBI:57783"/>
        <dbReference type="ChEBI" id="CHEBI:58349"/>
    </reaction>
</comment>
<evidence type="ECO:0000259" key="8">
    <source>
        <dbReference type="Pfam" id="PF00248"/>
    </source>
</evidence>
<accession>A0A433XLN8</accession>
<dbReference type="PRINTS" id="PR00069">
    <property type="entry name" value="ALDKETRDTASE"/>
</dbReference>
<dbReference type="AlphaFoldDB" id="A0A433XLN8"/>
<feature type="binding site" evidence="6">
    <location>
        <position position="109"/>
    </location>
    <ligand>
        <name>substrate</name>
    </ligand>
</feature>
<dbReference type="Gene3D" id="3.20.20.100">
    <property type="entry name" value="NADP-dependent oxidoreductase domain"/>
    <property type="match status" value="1"/>
</dbReference>
<dbReference type="InterPro" id="IPR020471">
    <property type="entry name" value="AKR"/>
</dbReference>
<dbReference type="PROSITE" id="PS00063">
    <property type="entry name" value="ALDOKETO_REDUCTASE_3"/>
    <property type="match status" value="1"/>
</dbReference>
<keyword evidence="3" id="KW-0560">Oxidoreductase</keyword>
<keyword evidence="10" id="KW-1185">Reference proteome</keyword>
<protein>
    <submittedName>
        <fullName evidence="9">Aldo/keto reductase</fullName>
    </submittedName>
</protein>
<name>A0A433XLN8_9HYPH</name>
<evidence type="ECO:0000256" key="4">
    <source>
        <dbReference type="ARBA" id="ARBA00049445"/>
    </source>
</evidence>
<feature type="site" description="Lowers pKa of active site Tyr" evidence="7">
    <location>
        <position position="76"/>
    </location>
</feature>
<evidence type="ECO:0000313" key="9">
    <source>
        <dbReference type="EMBL" id="RUT35006.1"/>
    </source>
</evidence>
<dbReference type="Proteomes" id="UP000281547">
    <property type="component" value="Unassembled WGS sequence"/>
</dbReference>
<dbReference type="PIRSF" id="PIRSF000097">
    <property type="entry name" value="AKR"/>
    <property type="match status" value="1"/>
</dbReference>
<dbReference type="PANTHER" id="PTHR43827">
    <property type="entry name" value="2,5-DIKETO-D-GLUCONIC ACID REDUCTASE"/>
    <property type="match status" value="1"/>
</dbReference>
<dbReference type="InterPro" id="IPR023210">
    <property type="entry name" value="NADP_OxRdtase_dom"/>
</dbReference>
<feature type="domain" description="NADP-dependent oxidoreductase" evidence="8">
    <location>
        <begin position="18"/>
        <end position="261"/>
    </location>
</feature>
<dbReference type="InterPro" id="IPR018170">
    <property type="entry name" value="Aldo/ket_reductase_CS"/>
</dbReference>
<dbReference type="PROSITE" id="PS00062">
    <property type="entry name" value="ALDOKETO_REDUCTASE_2"/>
    <property type="match status" value="1"/>
</dbReference>
<evidence type="ECO:0000256" key="2">
    <source>
        <dbReference type="ARBA" id="ARBA00022857"/>
    </source>
</evidence>
<keyword evidence="2" id="KW-0521">NADP</keyword>
<evidence type="ECO:0000256" key="3">
    <source>
        <dbReference type="ARBA" id="ARBA00023002"/>
    </source>
</evidence>
<dbReference type="PANTHER" id="PTHR43827:SF3">
    <property type="entry name" value="NADP-DEPENDENT OXIDOREDUCTASE DOMAIN-CONTAINING PROTEIN"/>
    <property type="match status" value="1"/>
</dbReference>
<dbReference type="InterPro" id="IPR036812">
    <property type="entry name" value="NAD(P)_OxRdtase_dom_sf"/>
</dbReference>
<evidence type="ECO:0000313" key="10">
    <source>
        <dbReference type="Proteomes" id="UP000281547"/>
    </source>
</evidence>
<dbReference type="OrthoDB" id="9804790at2"/>
<organism evidence="9 10">
    <name type="scientific">Arsenicitalea aurantiaca</name>
    <dbReference type="NCBI Taxonomy" id="1783274"/>
    <lineage>
        <taxon>Bacteria</taxon>
        <taxon>Pseudomonadati</taxon>
        <taxon>Pseudomonadota</taxon>
        <taxon>Alphaproteobacteria</taxon>
        <taxon>Hyphomicrobiales</taxon>
        <taxon>Devosiaceae</taxon>
        <taxon>Arsenicitalea</taxon>
    </lineage>
</organism>
<dbReference type="SUPFAM" id="SSF51430">
    <property type="entry name" value="NAD(P)-linked oxidoreductase"/>
    <property type="match status" value="1"/>
</dbReference>
<evidence type="ECO:0000256" key="7">
    <source>
        <dbReference type="PIRSR" id="PIRSR000097-3"/>
    </source>
</evidence>
<dbReference type="EMBL" id="RZNJ01000001">
    <property type="protein sequence ID" value="RUT35006.1"/>
    <property type="molecule type" value="Genomic_DNA"/>
</dbReference>
<dbReference type="RefSeq" id="WP_127187126.1">
    <property type="nucleotide sequence ID" value="NZ_RZNJ01000001.1"/>
</dbReference>
<dbReference type="Pfam" id="PF00248">
    <property type="entry name" value="Aldo_ket_red"/>
    <property type="match status" value="1"/>
</dbReference>
<dbReference type="PROSITE" id="PS00798">
    <property type="entry name" value="ALDOKETO_REDUCTASE_1"/>
    <property type="match status" value="1"/>
</dbReference>
<feature type="active site" description="Proton donor" evidence="5">
    <location>
        <position position="51"/>
    </location>
</feature>
<dbReference type="GO" id="GO:0016616">
    <property type="term" value="F:oxidoreductase activity, acting on the CH-OH group of donors, NAD or NADP as acceptor"/>
    <property type="evidence" value="ECO:0007669"/>
    <property type="project" value="UniProtKB-ARBA"/>
</dbReference>
<evidence type="ECO:0000256" key="5">
    <source>
        <dbReference type="PIRSR" id="PIRSR000097-1"/>
    </source>
</evidence>
<reference evidence="9 10" key="1">
    <citation type="journal article" date="2016" name="Int. J. Syst. Evol. Microbiol.">
        <title>Arsenicitalea aurantiaca gen. nov., sp. nov., a new member of the family Hyphomicrobiaceae, isolated from high-arsenic sediment.</title>
        <authorList>
            <person name="Mu Y."/>
            <person name="Zhou L."/>
            <person name="Zeng X.C."/>
            <person name="Liu L."/>
            <person name="Pan Y."/>
            <person name="Chen X."/>
            <person name="Wang J."/>
            <person name="Li S."/>
            <person name="Li W.J."/>
            <person name="Wang Y."/>
        </authorList>
    </citation>
    <scope>NUCLEOTIDE SEQUENCE [LARGE SCALE GENOMIC DNA]</scope>
    <source>
        <strain evidence="9 10">42-50</strain>
    </source>
</reference>
<gene>
    <name evidence="9" type="ORF">EMQ25_03370</name>
</gene>
<dbReference type="FunFam" id="3.20.20.100:FF:000002">
    <property type="entry name" value="2,5-diketo-D-gluconic acid reductase A"/>
    <property type="match status" value="1"/>
</dbReference>
<proteinExistence type="inferred from homology"/>
<comment type="caution">
    <text evidence="9">The sequence shown here is derived from an EMBL/GenBank/DDBJ whole genome shotgun (WGS) entry which is preliminary data.</text>
</comment>
<comment type="similarity">
    <text evidence="1">Belongs to the aldo/keto reductase family.</text>
</comment>
<evidence type="ECO:0000256" key="6">
    <source>
        <dbReference type="PIRSR" id="PIRSR000097-2"/>
    </source>
</evidence>
<evidence type="ECO:0000256" key="1">
    <source>
        <dbReference type="ARBA" id="ARBA00007905"/>
    </source>
</evidence>